<organism evidence="1 2">
    <name type="scientific">Mangrovicoccus algicola</name>
    <dbReference type="NCBI Taxonomy" id="2771008"/>
    <lineage>
        <taxon>Bacteria</taxon>
        <taxon>Pseudomonadati</taxon>
        <taxon>Pseudomonadota</taxon>
        <taxon>Alphaproteobacteria</taxon>
        <taxon>Rhodobacterales</taxon>
        <taxon>Paracoccaceae</taxon>
        <taxon>Mangrovicoccus</taxon>
    </lineage>
</organism>
<keyword evidence="2" id="KW-1185">Reference proteome</keyword>
<dbReference type="Pfam" id="PF13241">
    <property type="entry name" value="NAD_binding_7"/>
    <property type="match status" value="1"/>
</dbReference>
<accession>A0A8J7CX46</accession>
<gene>
    <name evidence="1" type="ORF">ICN82_18270</name>
</gene>
<comment type="caution">
    <text evidence="1">The sequence shown here is derived from an EMBL/GenBank/DDBJ whole genome shotgun (WGS) entry which is preliminary data.</text>
</comment>
<dbReference type="RefSeq" id="WP_226898591.1">
    <property type="nucleotide sequence ID" value="NZ_JACVXA010000074.1"/>
</dbReference>
<dbReference type="InterPro" id="IPR036291">
    <property type="entry name" value="NAD(P)-bd_dom_sf"/>
</dbReference>
<protein>
    <submittedName>
        <fullName evidence="1">Uroporphyrinogen-III C-methyltransferase</fullName>
    </submittedName>
</protein>
<dbReference type="Gene3D" id="3.40.50.720">
    <property type="entry name" value="NAD(P)-binding Rossmann-like Domain"/>
    <property type="match status" value="1"/>
</dbReference>
<evidence type="ECO:0000313" key="2">
    <source>
        <dbReference type="Proteomes" id="UP000609121"/>
    </source>
</evidence>
<feature type="non-terminal residue" evidence="1">
    <location>
        <position position="136"/>
    </location>
</feature>
<dbReference type="AlphaFoldDB" id="A0A8J7CX46"/>
<reference evidence="1" key="1">
    <citation type="submission" date="2020-09" db="EMBL/GenBank/DDBJ databases">
        <title>A novel bacterium of genus Mangrovicoccus, isolated from South China Sea.</title>
        <authorList>
            <person name="Huang H."/>
            <person name="Mo K."/>
            <person name="Hu Y."/>
        </authorList>
    </citation>
    <scope>NUCLEOTIDE SEQUENCE</scope>
    <source>
        <strain evidence="1">HB182678</strain>
    </source>
</reference>
<proteinExistence type="predicted"/>
<dbReference type="Proteomes" id="UP000609121">
    <property type="component" value="Unassembled WGS sequence"/>
</dbReference>
<dbReference type="EMBL" id="JACVXA010000074">
    <property type="protein sequence ID" value="MBE3640154.1"/>
    <property type="molecule type" value="Genomic_DNA"/>
</dbReference>
<dbReference type="SUPFAM" id="SSF51735">
    <property type="entry name" value="NAD(P)-binding Rossmann-fold domains"/>
    <property type="match status" value="1"/>
</dbReference>
<name>A0A8J7CX46_9RHOB</name>
<sequence>MTPFPMMLCLDGRRVVICATGPEAARLARQLLPGGARIVILGPAPEPGLEDAVADGRVRHQPRLRPDTFEGAALALIATGMPETDAALVRAAQAAGALVHVADPALADDAGRAAMVLQFPPARPVPAKGPRPAAGP</sequence>
<evidence type="ECO:0000313" key="1">
    <source>
        <dbReference type="EMBL" id="MBE3640154.1"/>
    </source>
</evidence>